<dbReference type="PROSITE" id="PS50943">
    <property type="entry name" value="HTH_CROC1"/>
    <property type="match status" value="1"/>
</dbReference>
<dbReference type="SUPFAM" id="SSF47413">
    <property type="entry name" value="lambda repressor-like DNA-binding domains"/>
    <property type="match status" value="1"/>
</dbReference>
<dbReference type="CDD" id="cd00093">
    <property type="entry name" value="HTH_XRE"/>
    <property type="match status" value="1"/>
</dbReference>
<proteinExistence type="predicted"/>
<accession>A0A6N4TES6</accession>
<feature type="domain" description="HTH cro/C1-type" evidence="1">
    <location>
        <begin position="11"/>
        <end position="66"/>
    </location>
</feature>
<dbReference type="SMART" id="SM00530">
    <property type="entry name" value="HTH_XRE"/>
    <property type="match status" value="1"/>
</dbReference>
<evidence type="ECO:0000259" key="1">
    <source>
        <dbReference type="PROSITE" id="PS50943"/>
    </source>
</evidence>
<dbReference type="AlphaFoldDB" id="A0A6N4TES6"/>
<sequence>MESGKFCSKRIYELCRERNLSVNKLCKLCGVTQSSVENIITGRSKNPTVGTIIKICNGLGITVNDFFNSYDSNKFSEIRKVTIEMESLLTAEEVKEIVNCLVRMDEKKYKRVIEKLEMQLEIRR</sequence>
<dbReference type="Pfam" id="PF01381">
    <property type="entry name" value="HTH_3"/>
    <property type="match status" value="1"/>
</dbReference>
<evidence type="ECO:0000313" key="3">
    <source>
        <dbReference type="Proteomes" id="UP000464754"/>
    </source>
</evidence>
<dbReference type="Proteomes" id="UP000464754">
    <property type="component" value="Chromosome"/>
</dbReference>
<gene>
    <name evidence="2" type="ORF">Aargi30884_01520</name>
</gene>
<reference evidence="3" key="1">
    <citation type="submission" date="2019-05" db="EMBL/GenBank/DDBJ databases">
        <title>Complete genome sequencing of Absiella argi strain JCM 30884.</title>
        <authorList>
            <person name="Sakamoto M."/>
            <person name="Murakami T."/>
            <person name="Mori H."/>
        </authorList>
    </citation>
    <scope>NUCLEOTIDE SEQUENCE [LARGE SCALE GENOMIC DNA]</scope>
    <source>
        <strain evidence="3">JCM 30884</strain>
    </source>
</reference>
<dbReference type="EMBL" id="AP019695">
    <property type="protein sequence ID" value="BBK21249.1"/>
    <property type="molecule type" value="Genomic_DNA"/>
</dbReference>
<organism evidence="2 3">
    <name type="scientific">Amedibacterium intestinale</name>
    <dbReference type="NCBI Taxonomy" id="2583452"/>
    <lineage>
        <taxon>Bacteria</taxon>
        <taxon>Bacillati</taxon>
        <taxon>Bacillota</taxon>
        <taxon>Erysipelotrichia</taxon>
        <taxon>Erysipelotrichales</taxon>
        <taxon>Erysipelotrichaceae</taxon>
        <taxon>Amedibacterium</taxon>
    </lineage>
</organism>
<dbReference type="GO" id="GO:0003677">
    <property type="term" value="F:DNA binding"/>
    <property type="evidence" value="ECO:0007669"/>
    <property type="project" value="InterPro"/>
</dbReference>
<protein>
    <recommendedName>
        <fullName evidence="1">HTH cro/C1-type domain-containing protein</fullName>
    </recommendedName>
</protein>
<dbReference type="Gene3D" id="1.10.260.40">
    <property type="entry name" value="lambda repressor-like DNA-binding domains"/>
    <property type="match status" value="1"/>
</dbReference>
<dbReference type="InterPro" id="IPR001387">
    <property type="entry name" value="Cro/C1-type_HTH"/>
</dbReference>
<dbReference type="KEGG" id="aarg:Aargi30884_01520"/>
<dbReference type="InterPro" id="IPR010982">
    <property type="entry name" value="Lambda_DNA-bd_dom_sf"/>
</dbReference>
<dbReference type="RefSeq" id="WP_118276919.1">
    <property type="nucleotide sequence ID" value="NZ_AP019695.1"/>
</dbReference>
<evidence type="ECO:0000313" key="2">
    <source>
        <dbReference type="EMBL" id="BBK21249.1"/>
    </source>
</evidence>
<keyword evidence="3" id="KW-1185">Reference proteome</keyword>
<name>A0A6N4TES6_9FIRM</name>